<comment type="caution">
    <text evidence="2">The sequence shown here is derived from an EMBL/GenBank/DDBJ whole genome shotgun (WGS) entry which is preliminary data.</text>
</comment>
<proteinExistence type="predicted"/>
<evidence type="ECO:0000256" key="1">
    <source>
        <dbReference type="SAM" id="MobiDB-lite"/>
    </source>
</evidence>
<name>A0A9P8KW75_9HYPO</name>
<protein>
    <submittedName>
        <fullName evidence="2">Uncharacterized protein</fullName>
    </submittedName>
</protein>
<dbReference type="EMBL" id="JAIMJC010000002">
    <property type="protein sequence ID" value="KAH0529209.1"/>
    <property type="molecule type" value="Genomic_DNA"/>
</dbReference>
<reference evidence="2 3" key="1">
    <citation type="submission" date="2021-08" db="EMBL/GenBank/DDBJ databases">
        <title>The highly contiguous genome resource for Trichoderma semiorbis FJ059, a fungal antagonistic to plant pathogens.</title>
        <authorList>
            <person name="Liu T."/>
        </authorList>
    </citation>
    <scope>NUCLEOTIDE SEQUENCE [LARGE SCALE GENOMIC DNA]</scope>
    <source>
        <strain evidence="2 3">FJ059</strain>
    </source>
</reference>
<organism evidence="2 3">
    <name type="scientific">Trichoderma semiorbis</name>
    <dbReference type="NCBI Taxonomy" id="1491008"/>
    <lineage>
        <taxon>Eukaryota</taxon>
        <taxon>Fungi</taxon>
        <taxon>Dikarya</taxon>
        <taxon>Ascomycota</taxon>
        <taxon>Pezizomycotina</taxon>
        <taxon>Sordariomycetes</taxon>
        <taxon>Hypocreomycetidae</taxon>
        <taxon>Hypocreales</taxon>
        <taxon>Hypocreaceae</taxon>
        <taxon>Trichoderma</taxon>
    </lineage>
</organism>
<sequence length="112" mass="12002">MYHWAVATQRPADSQTAPSAAATGPVRVKAWSKNPAVLHSVTGDPQRSSPLAVLAPAQHQPVPPAALSAVLSISGGLQRARRTWNALRTHHRPLQLRNAHGCPWANLARNSD</sequence>
<feature type="non-terminal residue" evidence="2">
    <location>
        <position position="112"/>
    </location>
</feature>
<evidence type="ECO:0000313" key="3">
    <source>
        <dbReference type="Proteomes" id="UP000826573"/>
    </source>
</evidence>
<accession>A0A9P8KW75</accession>
<dbReference type="AlphaFoldDB" id="A0A9P8KW75"/>
<keyword evidence="3" id="KW-1185">Reference proteome</keyword>
<feature type="region of interest" description="Disordered" evidence="1">
    <location>
        <begin position="1"/>
        <end position="22"/>
    </location>
</feature>
<dbReference type="Proteomes" id="UP000826573">
    <property type="component" value="Unassembled WGS sequence"/>
</dbReference>
<evidence type="ECO:0000313" key="2">
    <source>
        <dbReference type="EMBL" id="KAH0529209.1"/>
    </source>
</evidence>
<gene>
    <name evidence="2" type="ORF">TsFJ059_003979</name>
</gene>